<dbReference type="PANTHER" id="PTHR23150">
    <property type="entry name" value="SULFATASE MODIFYING FACTOR 1, 2"/>
    <property type="match status" value="1"/>
</dbReference>
<evidence type="ECO:0000256" key="4">
    <source>
        <dbReference type="HAMAP-Rule" id="MF_02035"/>
    </source>
</evidence>
<organism evidence="8 9">
    <name type="scientific">Mycobacterium lentiflavum</name>
    <dbReference type="NCBI Taxonomy" id="141349"/>
    <lineage>
        <taxon>Bacteria</taxon>
        <taxon>Bacillati</taxon>
        <taxon>Actinomycetota</taxon>
        <taxon>Actinomycetes</taxon>
        <taxon>Mycobacteriales</taxon>
        <taxon>Mycobacteriaceae</taxon>
        <taxon>Mycobacterium</taxon>
        <taxon>Mycobacterium simiae complex</taxon>
    </lineage>
</organism>
<dbReference type="Gene3D" id="1.20.120.450">
    <property type="entry name" value="dinb family like domain"/>
    <property type="match status" value="1"/>
</dbReference>
<dbReference type="GO" id="GO:0044875">
    <property type="term" value="F:gamma-glutamyl hercynylcysteine sulfoxide synthase activity"/>
    <property type="evidence" value="ECO:0007669"/>
    <property type="project" value="UniProtKB-EC"/>
</dbReference>
<dbReference type="EMBL" id="CTEE01000001">
    <property type="protein sequence ID" value="CQD22090.1"/>
    <property type="molecule type" value="Genomic_DNA"/>
</dbReference>
<dbReference type="PANTHER" id="PTHR23150:SF36">
    <property type="entry name" value="HERCYNINE OXYGENASE"/>
    <property type="match status" value="1"/>
</dbReference>
<dbReference type="InterPro" id="IPR017806">
    <property type="entry name" value="EgtB"/>
</dbReference>
<dbReference type="InterPro" id="IPR005532">
    <property type="entry name" value="SUMF_dom"/>
</dbReference>
<feature type="binding site" evidence="4">
    <location>
        <begin position="116"/>
        <end position="119"/>
    </location>
    <ligand>
        <name>gamma-L-glutamyl-L-cysteine</name>
        <dbReference type="ChEBI" id="CHEBI:58173"/>
    </ligand>
</feature>
<gene>
    <name evidence="4" type="primary">egtB</name>
    <name evidence="8" type="ORF">BN1232_05499</name>
</gene>
<feature type="binding site" evidence="4">
    <location>
        <position position="446"/>
    </location>
    <ligand>
        <name>gamma-L-glutamyl-L-cysteine</name>
        <dbReference type="ChEBI" id="CHEBI:58173"/>
    </ligand>
</feature>
<feature type="domain" description="DinB-like" evidence="7">
    <location>
        <begin position="45"/>
        <end position="175"/>
    </location>
</feature>
<keyword evidence="4" id="KW-0479">Metal-binding</keyword>
<dbReference type="AlphaFoldDB" id="A0A0E4CQV6"/>
<dbReference type="InterPro" id="IPR024775">
    <property type="entry name" value="DinB-like"/>
</dbReference>
<comment type="similarity">
    <text evidence="4">Belongs to the EgtB family.</text>
</comment>
<comment type="cofactor">
    <cofactor evidence="4">
        <name>Fe(2+)</name>
        <dbReference type="ChEBI" id="CHEBI:29033"/>
    </cofactor>
</comment>
<evidence type="ECO:0000259" key="7">
    <source>
        <dbReference type="Pfam" id="PF12867"/>
    </source>
</evidence>
<dbReference type="HAMAP" id="MF_02035">
    <property type="entry name" value="EgtB"/>
    <property type="match status" value="1"/>
</dbReference>
<dbReference type="Gene3D" id="3.90.1580.10">
    <property type="entry name" value="paralog of FGE (formylglycine-generating enzyme)"/>
    <property type="match status" value="1"/>
</dbReference>
<name>A0A0E4CQV6_MYCLN</name>
<protein>
    <recommendedName>
        <fullName evidence="4">Hercynine oxygenase</fullName>
        <ecNumber evidence="4">1.14.99.50</ecNumber>
    </recommendedName>
    <alternativeName>
        <fullName evidence="4">Gamma-glutamyl hercynylcysteine S-oxide synthase</fullName>
    </alternativeName>
</protein>
<proteinExistence type="inferred from homology"/>
<dbReference type="EC" id="1.14.99.50" evidence="4"/>
<dbReference type="SUPFAM" id="SSF109854">
    <property type="entry name" value="DinB/YfiT-like putative metalloenzymes"/>
    <property type="match status" value="1"/>
</dbReference>
<feature type="binding site" evidence="4">
    <location>
        <position position="167"/>
    </location>
    <ligand>
        <name>Fe cation</name>
        <dbReference type="ChEBI" id="CHEBI:24875"/>
    </ligand>
</feature>
<feature type="domain" description="Sulfatase-modifying factor enzyme-like" evidence="6">
    <location>
        <begin position="204"/>
        <end position="461"/>
    </location>
</feature>
<reference evidence="8 9" key="1">
    <citation type="submission" date="2015-03" db="EMBL/GenBank/DDBJ databases">
        <authorList>
            <person name="Urmite Genomes"/>
        </authorList>
    </citation>
    <scope>NUCLEOTIDE SEQUENCE [LARGE SCALE GENOMIC DNA]</scope>
    <source>
        <strain evidence="8 9">CSUR P1491</strain>
    </source>
</reference>
<dbReference type="UniPathway" id="UPA01014"/>
<dbReference type="STRING" id="141349.BN1232_05499"/>
<keyword evidence="4" id="KW-0503">Monooxygenase</keyword>
<dbReference type="NCBIfam" id="TIGR03440">
    <property type="entry name" value="egtB_TIGR03440"/>
    <property type="match status" value="1"/>
</dbReference>
<feature type="region of interest" description="Disordered" evidence="5">
    <location>
        <begin position="1"/>
        <end position="38"/>
    </location>
</feature>
<evidence type="ECO:0000256" key="5">
    <source>
        <dbReference type="SAM" id="MobiDB-lite"/>
    </source>
</evidence>
<dbReference type="InterPro" id="IPR042095">
    <property type="entry name" value="SUMF_sf"/>
</dbReference>
<dbReference type="Pfam" id="PF12867">
    <property type="entry name" value="DinB_2"/>
    <property type="match status" value="1"/>
</dbReference>
<feature type="binding site" evidence="4">
    <location>
        <position position="450"/>
    </location>
    <ligand>
        <name>gamma-L-glutamyl-L-cysteine</name>
        <dbReference type="ChEBI" id="CHEBI:58173"/>
    </ligand>
</feature>
<accession>A0A0E4CQV6</accession>
<comment type="pathway">
    <text evidence="3 4">Amino-acid biosynthesis; ergothioneine biosynthesis.</text>
</comment>
<evidence type="ECO:0000313" key="8">
    <source>
        <dbReference type="EMBL" id="CQD22090.1"/>
    </source>
</evidence>
<feature type="binding site" evidence="4">
    <location>
        <position position="171"/>
    </location>
    <ligand>
        <name>Fe cation</name>
        <dbReference type="ChEBI" id="CHEBI:24875"/>
    </ligand>
</feature>
<feature type="binding site" evidence="4">
    <location>
        <position position="80"/>
    </location>
    <ligand>
        <name>Fe cation</name>
        <dbReference type="ChEBI" id="CHEBI:24875"/>
    </ligand>
</feature>
<dbReference type="GO" id="GO:0005506">
    <property type="term" value="F:iron ion binding"/>
    <property type="evidence" value="ECO:0007669"/>
    <property type="project" value="UniProtKB-UniRule"/>
</dbReference>
<evidence type="ECO:0000256" key="1">
    <source>
        <dbReference type="ARBA" id="ARBA00023002"/>
    </source>
</evidence>
<keyword evidence="2 4" id="KW-0408">Iron</keyword>
<comment type="catalytic activity">
    <reaction evidence="4">
        <text>gamma-L-glutamyl-L-cysteine + hercynine + O2 = gamma-L-glutamyl-hercynylcysteine S-oxide + H2O</text>
        <dbReference type="Rhea" id="RHEA:42672"/>
        <dbReference type="ChEBI" id="CHEBI:15377"/>
        <dbReference type="ChEBI" id="CHEBI:15379"/>
        <dbReference type="ChEBI" id="CHEBI:15781"/>
        <dbReference type="ChEBI" id="CHEBI:58173"/>
        <dbReference type="ChEBI" id="CHEBI:82703"/>
        <dbReference type="EC" id="1.14.99.50"/>
    </reaction>
</comment>
<evidence type="ECO:0000256" key="2">
    <source>
        <dbReference type="ARBA" id="ARBA00023004"/>
    </source>
</evidence>
<evidence type="ECO:0000259" key="6">
    <source>
        <dbReference type="Pfam" id="PF03781"/>
    </source>
</evidence>
<evidence type="ECO:0000313" key="9">
    <source>
        <dbReference type="Proteomes" id="UP000199251"/>
    </source>
</evidence>
<dbReference type="InterPro" id="IPR016187">
    <property type="entry name" value="CTDL_fold"/>
</dbReference>
<dbReference type="InterPro" id="IPR051043">
    <property type="entry name" value="Sulfatase_Mod_Factor_Kinase"/>
</dbReference>
<dbReference type="InterPro" id="IPR032890">
    <property type="entry name" value="EgtB_Actinobacteria"/>
</dbReference>
<dbReference type="Proteomes" id="UP000199251">
    <property type="component" value="Unassembled WGS sequence"/>
</dbReference>
<dbReference type="SUPFAM" id="SSF56436">
    <property type="entry name" value="C-type lectin-like"/>
    <property type="match status" value="1"/>
</dbReference>
<evidence type="ECO:0000256" key="3">
    <source>
        <dbReference type="ARBA" id="ARBA00037882"/>
    </source>
</evidence>
<sequence length="470" mass="52715">MTFPDDSDPSPASGRYPQRPVPRKRELPPAPRVRSSCRERVADDLARARARTLRLVDFDDAELRRQYDPLMSPLVWDLAHIGQQEELWLLRGGDPSRPGMLDPSVEGLYDAFEHSRASRVDLPLLSPDQARSYCRTVRSAALDALDALPDDPAGEHAAFVYAMVVSHENQHDETMLQALNLRTGAALLRDPANLPAGRDGLAGTSVLVPGGPFVLGVDATSEPFSLDNERPAHVVDLPAFRIGRVPVTNGEWQHFIDDGGYRERRWWSDRGWEHRCSAGLSAPQFWGFDGRTRTRFGYLEDIPADEPVQHVSYFEAEAYAAWAGGRLPTELEWEKACAWDPVTESRRRFPWGAQDPSPEFANLGGTALRPAPVGAYPSGGSAYGVEQMLGDVWEWTSSPLRPWPGFVPMIYDRYSQPFFDGDYRILRGGSWAVESAILRPSFRNWDHPIRRQIFSGVRLAWDVPDAEDRA</sequence>
<dbReference type="Pfam" id="PF03781">
    <property type="entry name" value="FGE-sulfatase"/>
    <property type="match status" value="1"/>
</dbReference>
<keyword evidence="1 4" id="KW-0560">Oxidoreductase</keyword>
<dbReference type="InterPro" id="IPR034660">
    <property type="entry name" value="DinB/YfiT-like"/>
</dbReference>
<comment type="function">
    <text evidence="4">Catalyzes the oxidative sulfurization of hercynine (N-alpha,N-alpha,N-alpha-trimethyl-L-histidine) into hercynyl-gamma-L-glutamyl-L-cysteine sulfoxide, a step in the biosynthesis pathway of ergothioneine.</text>
</comment>